<feature type="transmembrane region" description="Helical" evidence="16">
    <location>
        <begin position="405"/>
        <end position="426"/>
    </location>
</feature>
<evidence type="ECO:0000256" key="16">
    <source>
        <dbReference type="SAM" id="Phobius"/>
    </source>
</evidence>
<dbReference type="Proteomes" id="UP000243081">
    <property type="component" value="Unassembled WGS sequence"/>
</dbReference>
<comment type="pathway">
    <text evidence="2">Lipid metabolism; sphingolipid metabolism.</text>
</comment>
<evidence type="ECO:0000256" key="1">
    <source>
        <dbReference type="ARBA" id="ARBA00004141"/>
    </source>
</evidence>
<evidence type="ECO:0000256" key="3">
    <source>
        <dbReference type="ARBA" id="ARBA00004991"/>
    </source>
</evidence>
<evidence type="ECO:0000256" key="8">
    <source>
        <dbReference type="ARBA" id="ARBA00022679"/>
    </source>
</evidence>
<dbReference type="UniPathway" id="UPA00222"/>
<evidence type="ECO:0000256" key="6">
    <source>
        <dbReference type="ARBA" id="ARBA00019988"/>
    </source>
</evidence>
<sequence>MSWLVETVAAVCLVWCCFIVIVQTVGISAIFRYFSHHPKPSVSAKLGSNAPSVTIIRPVKGIEPNLYDCIASTFRQDYPSDRCSIRLCVEDVSDPAYSILEQLVHDFPGFDVKILVEARDPVLHGPNGHIENLGPNPKIRNISRAYREAESDIVWIIDCNVWVSTGVLGRMVDKLSGFAPLGKVVQPYKFVHHMPLVIDTVDYSNDAASQEALLASTGTANDMGTMNMGEGLGTRIWNQAGGRLDEMFMATTHVKFYGAINSVGVAPCIVGKSNMFRKSHLDQVTAPSHPPTPGVTPRPAGIDHFSFNICEDHLIGDLLWKSKIPGFLNHGIVWGDLVIQPMAGMGITSYAARRVRWLRARKFTVLAATLVEPGVESILCCAYLAFALTTLPWFNRSWGIRPTWTAAGCIWLVAMAAWMTVDWFTFQHLHAGKSMKTDESTPKFAKGTRRHGGMNKRPFYEWLPAWIGREILALPIWTIAVLLGTTVSWRGRSFSVNMDGAVKAVGVRDLPVTSSLTTPELERARTQNKDGLTRQRMAFDWHPDHP</sequence>
<organism evidence="17 18">
    <name type="scientific">Cordyceps confragosa</name>
    <name type="common">Lecanicillium lecanii</name>
    <dbReference type="NCBI Taxonomy" id="2714763"/>
    <lineage>
        <taxon>Eukaryota</taxon>
        <taxon>Fungi</taxon>
        <taxon>Dikarya</taxon>
        <taxon>Ascomycota</taxon>
        <taxon>Pezizomycotina</taxon>
        <taxon>Sordariomycetes</taxon>
        <taxon>Hypocreomycetidae</taxon>
        <taxon>Hypocreales</taxon>
        <taxon>Cordycipitaceae</taxon>
        <taxon>Akanthomyces</taxon>
    </lineage>
</organism>
<dbReference type="SUPFAM" id="SSF53448">
    <property type="entry name" value="Nucleotide-diphospho-sugar transferases"/>
    <property type="match status" value="1"/>
</dbReference>
<proteinExistence type="inferred from homology"/>
<name>A0A179IT21_CORDF</name>
<evidence type="ECO:0000256" key="5">
    <source>
        <dbReference type="ARBA" id="ARBA00012699"/>
    </source>
</evidence>
<keyword evidence="8" id="KW-0808">Transferase</keyword>
<evidence type="ECO:0000256" key="11">
    <source>
        <dbReference type="ARBA" id="ARBA00023136"/>
    </source>
</evidence>
<protein>
    <recommendedName>
        <fullName evidence="6">Ceramide glucosyltransferase</fullName>
        <ecNumber evidence="5">2.4.1.80</ecNumber>
    </recommendedName>
    <alternativeName>
        <fullName evidence="13">Glucosylceramide synthase</fullName>
    </alternativeName>
    <alternativeName>
        <fullName evidence="14">UDP-glucose ceramide glucosyltransferase</fullName>
    </alternativeName>
    <alternativeName>
        <fullName evidence="12">UDP-glucose:N-acylsphingosine D-glucosyltransferase</fullName>
    </alternativeName>
</protein>
<dbReference type="OrthoDB" id="1483400at2759"/>
<dbReference type="EMBL" id="LUKN01000081">
    <property type="protein sequence ID" value="OAR05827.1"/>
    <property type="molecule type" value="Genomic_DNA"/>
</dbReference>
<accession>A0A179IT21</accession>
<evidence type="ECO:0000256" key="10">
    <source>
        <dbReference type="ARBA" id="ARBA00022989"/>
    </source>
</evidence>
<comment type="similarity">
    <text evidence="4">Belongs to the glycosyltransferase 2 family.</text>
</comment>
<dbReference type="GO" id="GO:0006679">
    <property type="term" value="P:glucosylceramide biosynthetic process"/>
    <property type="evidence" value="ECO:0007669"/>
    <property type="project" value="TreeGrafter"/>
</dbReference>
<dbReference type="PANTHER" id="PTHR12726:SF0">
    <property type="entry name" value="CERAMIDE GLUCOSYLTRANSFERASE"/>
    <property type="match status" value="1"/>
</dbReference>
<evidence type="ECO:0000256" key="7">
    <source>
        <dbReference type="ARBA" id="ARBA00022676"/>
    </source>
</evidence>
<dbReference type="InterPro" id="IPR025993">
    <property type="entry name" value="Ceramide_glucosylTrfase"/>
</dbReference>
<feature type="transmembrane region" description="Helical" evidence="16">
    <location>
        <begin position="6"/>
        <end position="31"/>
    </location>
</feature>
<evidence type="ECO:0000313" key="18">
    <source>
        <dbReference type="Proteomes" id="UP000243081"/>
    </source>
</evidence>
<keyword evidence="9 16" id="KW-0812">Transmembrane</keyword>
<evidence type="ECO:0000256" key="12">
    <source>
        <dbReference type="ARBA" id="ARBA00031017"/>
    </source>
</evidence>
<gene>
    <name evidence="17" type="ORF">LLEC1_06835</name>
</gene>
<evidence type="ECO:0000256" key="13">
    <source>
        <dbReference type="ARBA" id="ARBA00031543"/>
    </source>
</evidence>
<dbReference type="Pfam" id="PF13506">
    <property type="entry name" value="Glyco_transf_21"/>
    <property type="match status" value="1"/>
</dbReference>
<keyword evidence="10 16" id="KW-1133">Transmembrane helix</keyword>
<evidence type="ECO:0000256" key="2">
    <source>
        <dbReference type="ARBA" id="ARBA00004760"/>
    </source>
</evidence>
<evidence type="ECO:0000256" key="15">
    <source>
        <dbReference type="SAM" id="MobiDB-lite"/>
    </source>
</evidence>
<comment type="subcellular location">
    <subcellularLocation>
        <location evidence="1">Membrane</location>
        <topology evidence="1">Multi-pass membrane protein</topology>
    </subcellularLocation>
</comment>
<dbReference type="GO" id="GO:0008120">
    <property type="term" value="F:ceramide glucosyltransferase activity"/>
    <property type="evidence" value="ECO:0007669"/>
    <property type="project" value="UniProtKB-EC"/>
</dbReference>
<keyword evidence="11 16" id="KW-0472">Membrane</keyword>
<evidence type="ECO:0000256" key="14">
    <source>
        <dbReference type="ARBA" id="ARBA00032575"/>
    </source>
</evidence>
<reference evidence="17 18" key="1">
    <citation type="submission" date="2016-03" db="EMBL/GenBank/DDBJ databases">
        <title>Fine-scale spatial genetic structure of a fungal parasite of coffee scale insects.</title>
        <authorList>
            <person name="Jackson D."/>
            <person name="Zemenick K.A."/>
            <person name="Malloure B."/>
            <person name="Quandt C.A."/>
            <person name="James T.Y."/>
        </authorList>
    </citation>
    <scope>NUCLEOTIDE SEQUENCE [LARGE SCALE GENOMIC DNA]</scope>
    <source>
        <strain evidence="17 18">UM487</strain>
    </source>
</reference>
<dbReference type="EC" id="2.4.1.80" evidence="5"/>
<evidence type="ECO:0000256" key="4">
    <source>
        <dbReference type="ARBA" id="ARBA00006739"/>
    </source>
</evidence>
<keyword evidence="18" id="KW-1185">Reference proteome</keyword>
<keyword evidence="7" id="KW-0328">Glycosyltransferase</keyword>
<dbReference type="AlphaFoldDB" id="A0A179IT21"/>
<evidence type="ECO:0000313" key="17">
    <source>
        <dbReference type="EMBL" id="OAR05827.1"/>
    </source>
</evidence>
<feature type="region of interest" description="Disordered" evidence="15">
    <location>
        <begin position="523"/>
        <end position="546"/>
    </location>
</feature>
<dbReference type="Gene3D" id="3.90.550.10">
    <property type="entry name" value="Spore Coat Polysaccharide Biosynthesis Protein SpsA, Chain A"/>
    <property type="match status" value="1"/>
</dbReference>
<dbReference type="GO" id="GO:0016020">
    <property type="term" value="C:membrane"/>
    <property type="evidence" value="ECO:0007669"/>
    <property type="project" value="UniProtKB-SubCell"/>
</dbReference>
<dbReference type="OMA" id="IVWIIDC"/>
<comment type="pathway">
    <text evidence="3">Sphingolipid metabolism.</text>
</comment>
<evidence type="ECO:0000256" key="9">
    <source>
        <dbReference type="ARBA" id="ARBA00022692"/>
    </source>
</evidence>
<comment type="caution">
    <text evidence="17">The sequence shown here is derived from an EMBL/GenBank/DDBJ whole genome shotgun (WGS) entry which is preliminary data.</text>
</comment>
<dbReference type="PANTHER" id="PTHR12726">
    <property type="entry name" value="CERAMIDE GLUCOSYLTRANSFERASE"/>
    <property type="match status" value="1"/>
</dbReference>
<dbReference type="InterPro" id="IPR029044">
    <property type="entry name" value="Nucleotide-diphossugar_trans"/>
</dbReference>